<dbReference type="AlphaFoldDB" id="A0A834F602"/>
<dbReference type="EMBL" id="WKFB01000625">
    <property type="protein sequence ID" value="KAF6719342.1"/>
    <property type="molecule type" value="Genomic_DNA"/>
</dbReference>
<evidence type="ECO:0000313" key="1">
    <source>
        <dbReference type="EMBL" id="KAF6719342.1"/>
    </source>
</evidence>
<name>A0A834F602_ORYME</name>
<evidence type="ECO:0000313" key="2">
    <source>
        <dbReference type="Proteomes" id="UP000646548"/>
    </source>
</evidence>
<protein>
    <submittedName>
        <fullName evidence="1">Uncharacterized protein</fullName>
    </submittedName>
</protein>
<comment type="caution">
    <text evidence="1">The sequence shown here is derived from an EMBL/GenBank/DDBJ whole genome shotgun (WGS) entry which is preliminary data.</text>
</comment>
<gene>
    <name evidence="1" type="ORF">FQA47_017352</name>
</gene>
<accession>A0A834F602</accession>
<reference evidence="1" key="1">
    <citation type="journal article" name="BMC Genomics">
        <title>Long-read sequencing and de novo genome assembly of marine medaka (Oryzias melastigma).</title>
        <authorList>
            <person name="Liang P."/>
            <person name="Saqib H.S.A."/>
            <person name="Ni X."/>
            <person name="Shen Y."/>
        </authorList>
    </citation>
    <scope>NUCLEOTIDE SEQUENCE</scope>
    <source>
        <strain evidence="1">Bigg-433</strain>
    </source>
</reference>
<proteinExistence type="predicted"/>
<organism evidence="1 2">
    <name type="scientific">Oryzias melastigma</name>
    <name type="common">Marine medaka</name>
    <dbReference type="NCBI Taxonomy" id="30732"/>
    <lineage>
        <taxon>Eukaryota</taxon>
        <taxon>Metazoa</taxon>
        <taxon>Chordata</taxon>
        <taxon>Craniata</taxon>
        <taxon>Vertebrata</taxon>
        <taxon>Euteleostomi</taxon>
        <taxon>Actinopterygii</taxon>
        <taxon>Neopterygii</taxon>
        <taxon>Teleostei</taxon>
        <taxon>Neoteleostei</taxon>
        <taxon>Acanthomorphata</taxon>
        <taxon>Ovalentaria</taxon>
        <taxon>Atherinomorphae</taxon>
        <taxon>Beloniformes</taxon>
        <taxon>Adrianichthyidae</taxon>
        <taxon>Oryziinae</taxon>
        <taxon>Oryzias</taxon>
    </lineage>
</organism>
<sequence length="108" mass="12622">MIRTRSIQIKNTKFRRRKHYKVLKQRVLLALTEAVSHSKLSQTNDRSSCHCEVMCSVNIQGKEEEKKQTKKKHLNGKNHLYHHNASVHKILIFLRSDSAFPPGLKQYA</sequence>
<dbReference type="Proteomes" id="UP000646548">
    <property type="component" value="Unassembled WGS sequence"/>
</dbReference>